<evidence type="ECO:0000313" key="2">
    <source>
        <dbReference type="EMBL" id="CAE0359682.1"/>
    </source>
</evidence>
<evidence type="ECO:0000256" key="1">
    <source>
        <dbReference type="ARBA" id="ARBA00022737"/>
    </source>
</evidence>
<evidence type="ECO:0008006" key="3">
    <source>
        <dbReference type="Google" id="ProtNLM"/>
    </source>
</evidence>
<dbReference type="EMBL" id="HBIJ01000536">
    <property type="protein sequence ID" value="CAE0359682.1"/>
    <property type="molecule type" value="Transcribed_RNA"/>
</dbReference>
<dbReference type="InterPro" id="IPR016024">
    <property type="entry name" value="ARM-type_fold"/>
</dbReference>
<dbReference type="InterPro" id="IPR000225">
    <property type="entry name" value="Armadillo"/>
</dbReference>
<proteinExistence type="predicted"/>
<dbReference type="SUPFAM" id="SSF48371">
    <property type="entry name" value="ARM repeat"/>
    <property type="match status" value="1"/>
</dbReference>
<protein>
    <recommendedName>
        <fullName evidence="3">Armadillo repeat-containing protein 6</fullName>
    </recommendedName>
</protein>
<dbReference type="InterPro" id="IPR011989">
    <property type="entry name" value="ARM-like"/>
</dbReference>
<reference evidence="2" key="1">
    <citation type="submission" date="2021-01" db="EMBL/GenBank/DDBJ databases">
        <authorList>
            <person name="Corre E."/>
            <person name="Pelletier E."/>
            <person name="Niang G."/>
            <person name="Scheremetjew M."/>
            <person name="Finn R."/>
            <person name="Kale V."/>
            <person name="Holt S."/>
            <person name="Cochrane G."/>
            <person name="Meng A."/>
            <person name="Brown T."/>
            <person name="Cohen L."/>
        </authorList>
    </citation>
    <scope>NUCLEOTIDE SEQUENCE</scope>
    <source>
        <strain evidence="2">CCMP1510</strain>
    </source>
</reference>
<organism evidence="2">
    <name type="scientific">Aureoumbra lagunensis</name>
    <dbReference type="NCBI Taxonomy" id="44058"/>
    <lineage>
        <taxon>Eukaryota</taxon>
        <taxon>Sar</taxon>
        <taxon>Stramenopiles</taxon>
        <taxon>Ochrophyta</taxon>
        <taxon>Pelagophyceae</taxon>
        <taxon>Pelagomonadales</taxon>
        <taxon>Aureoumbra</taxon>
    </lineage>
</organism>
<dbReference type="PANTHER" id="PTHR22895:SF0">
    <property type="entry name" value="ARMADILLO REPEAT-CONTAINING PROTEIN 6"/>
    <property type="match status" value="1"/>
</dbReference>
<gene>
    <name evidence="2" type="ORF">ALAG00032_LOCUS411</name>
</gene>
<keyword evidence="1" id="KW-0677">Repeat</keyword>
<dbReference type="SMART" id="SM00185">
    <property type="entry name" value="ARM"/>
    <property type="match status" value="5"/>
</dbReference>
<dbReference type="PANTHER" id="PTHR22895">
    <property type="entry name" value="ARMADILLO REPEAT-CONTAINING PROTEIN 6"/>
    <property type="match status" value="1"/>
</dbReference>
<dbReference type="AlphaFoldDB" id="A0A7S3JNE3"/>
<sequence length="523" mass="55687">MKVSQETFDSIVSENVEEFELSLHEARKEAVEQLKRQGADLSEVDISGGTAKQDARTEMEKAVQVIAGASKVETARNTLLAALMVIQAVSKNEQRQAALSAFGIKDGSGALAALLQACVPAEIPDWEVLSATLIAWRQVIIRDDTARDAFRWRGGAQSVVAAMRYAAKNNNDDCRIAALELIAAAATRCESNKGALAKAGVCSDLAKALVTKNDNLLKSAARAVCTIAAADDTRSATSASFDTSRALVDAGAVEALIQALKVIKNSSDLLVALRQLAKSDEAVKRIIRNGGAAICADIIDTFCFQDTKLAIKAVGLLRNLAANDDAKDRICSDGTLDALFKLALHYPRETLLIEHTLATIAQIALRKPSNAIKILNKSGIQLILDAMRNHPTHAATQRQACLAIRNLVARLGLDALAQDNAKNTAIQGFLDDGAEDLLRKASTQSSANVDVAYAALRDLGISVQISTYELGQDGRGELVPKAHFGDKANVNFRPVFGASDDIDDKISQADAQGSAPLTAFSLM</sequence>
<accession>A0A7S3JNE3</accession>
<dbReference type="Gene3D" id="1.25.10.10">
    <property type="entry name" value="Leucine-rich Repeat Variant"/>
    <property type="match status" value="1"/>
</dbReference>
<name>A0A7S3JNE3_9STRA</name>